<keyword evidence="1" id="KW-0732">Signal</keyword>
<proteinExistence type="predicted"/>
<sequence>MPRRLTPVVAIVLSLAAGCDSAPSAGDPPTEAASSPVIDVDLTEEERMLVETVAEEGTVSVIVRVTAEDEVAVAAQLERLAADLADYGVTDVDTGSDWFSATVTEDALHFLLQSPDVERVYENSTIPLS</sequence>
<comment type="caution">
    <text evidence="2">The sequence shown here is derived from an EMBL/GenBank/DDBJ whole genome shotgun (WGS) entry which is preliminary data.</text>
</comment>
<dbReference type="PROSITE" id="PS51257">
    <property type="entry name" value="PROKAR_LIPOPROTEIN"/>
    <property type="match status" value="1"/>
</dbReference>
<dbReference type="EMBL" id="VLLL01000006">
    <property type="protein sequence ID" value="TWJ11705.1"/>
    <property type="molecule type" value="Genomic_DNA"/>
</dbReference>
<dbReference type="AlphaFoldDB" id="A0A562V1I4"/>
<dbReference type="Proteomes" id="UP000321617">
    <property type="component" value="Unassembled WGS sequence"/>
</dbReference>
<evidence type="ECO:0000313" key="3">
    <source>
        <dbReference type="Proteomes" id="UP000321617"/>
    </source>
</evidence>
<keyword evidence="3" id="KW-1185">Reference proteome</keyword>
<protein>
    <submittedName>
        <fullName evidence="2">Uncharacterized protein</fullName>
    </submittedName>
</protein>
<feature type="signal peptide" evidence="1">
    <location>
        <begin position="1"/>
        <end position="25"/>
    </location>
</feature>
<dbReference type="OrthoDB" id="9901596at2"/>
<name>A0A562V1I4_9ACTN</name>
<reference evidence="2 3" key="1">
    <citation type="journal article" date="2013" name="Stand. Genomic Sci.">
        <title>Genomic Encyclopedia of Type Strains, Phase I: The one thousand microbial genomes (KMG-I) project.</title>
        <authorList>
            <person name="Kyrpides N.C."/>
            <person name="Woyke T."/>
            <person name="Eisen J.A."/>
            <person name="Garrity G."/>
            <person name="Lilburn T.G."/>
            <person name="Beck B.J."/>
            <person name="Whitman W.B."/>
            <person name="Hugenholtz P."/>
            <person name="Klenk H.P."/>
        </authorList>
    </citation>
    <scope>NUCLEOTIDE SEQUENCE [LARGE SCALE GENOMIC DNA]</scope>
    <source>
        <strain evidence="2 3">DSM 45044</strain>
    </source>
</reference>
<feature type="chain" id="PRO_5039355635" evidence="1">
    <location>
        <begin position="26"/>
        <end position="129"/>
    </location>
</feature>
<accession>A0A562V1I4</accession>
<evidence type="ECO:0000256" key="1">
    <source>
        <dbReference type="SAM" id="SignalP"/>
    </source>
</evidence>
<gene>
    <name evidence="2" type="ORF">LX16_2432</name>
</gene>
<dbReference type="RefSeq" id="WP_147138218.1">
    <property type="nucleotide sequence ID" value="NZ_BAABIJ010000002.1"/>
</dbReference>
<evidence type="ECO:0000313" key="2">
    <source>
        <dbReference type="EMBL" id="TWJ11705.1"/>
    </source>
</evidence>
<organism evidence="2 3">
    <name type="scientific">Stackebrandtia albiflava</name>
    <dbReference type="NCBI Taxonomy" id="406432"/>
    <lineage>
        <taxon>Bacteria</taxon>
        <taxon>Bacillati</taxon>
        <taxon>Actinomycetota</taxon>
        <taxon>Actinomycetes</taxon>
        <taxon>Glycomycetales</taxon>
        <taxon>Glycomycetaceae</taxon>
        <taxon>Stackebrandtia</taxon>
    </lineage>
</organism>